<name>A0A1G6KPX5_9RHOB</name>
<dbReference type="Pfam" id="PF00175">
    <property type="entry name" value="NAD_binding_1"/>
    <property type="match status" value="1"/>
</dbReference>
<dbReference type="AlphaFoldDB" id="A0A1G6KPX5"/>
<dbReference type="GO" id="GO:0016491">
    <property type="term" value="F:oxidoreductase activity"/>
    <property type="evidence" value="ECO:0007669"/>
    <property type="project" value="InterPro"/>
</dbReference>
<accession>A0A1G6KPX5</accession>
<dbReference type="Proteomes" id="UP000199628">
    <property type="component" value="Unassembled WGS sequence"/>
</dbReference>
<feature type="transmembrane region" description="Helical" evidence="6">
    <location>
        <begin position="75"/>
        <end position="94"/>
    </location>
</feature>
<feature type="domain" description="FAD-binding FR-type" evidence="7">
    <location>
        <begin position="204"/>
        <end position="305"/>
    </location>
</feature>
<sequence length="434" mass="47852">MKPALLIILYVATVTLPLCVSWLLAGEPRSWHQELASGFGILAYSILLAEFVLSGRFKSIANTVGMDVTMRFHQLMARTALVLALLHPLLYLGTPAGGQRPWDPTRQLTVTTDFASLASGIGAYLLLAALVVLAMGRSQLDFRYETWRLMHGVGALLIAALLWHHTVSAGRYGSQPPLSWLWLAMTVAAAGLLVYVYVLVPLRSMSHRWRVSSVRQLTPRQWELTLKPEGHQGLDYKAGQFVWLNVGHSTFTLNENPFSICSAPAGGPEISFMIKELGDFTRTIGQTRPGTIAHVDGPYGSLAVEGRREPGIALIAGGVGIAPLLGILRQLRLAGDPRKVRIVYGNRREDQIAWQEELDAEDAIFVLSEPPEQWHGETGWIDGGVLDRHFGPEELKDWLFVLCGPAAMLSAVEDHLIARGVAGHRILTERFEYD</sequence>
<dbReference type="STRING" id="639004.SAMN04488239_10213"/>
<dbReference type="PRINTS" id="PR00410">
    <property type="entry name" value="PHEHYDRXLASE"/>
</dbReference>
<keyword evidence="2 6" id="KW-0812">Transmembrane</keyword>
<evidence type="ECO:0000256" key="6">
    <source>
        <dbReference type="SAM" id="Phobius"/>
    </source>
</evidence>
<proteinExistence type="predicted"/>
<keyword evidence="4 6" id="KW-0472">Membrane</keyword>
<dbReference type="InterPro" id="IPR001433">
    <property type="entry name" value="OxRdtase_FAD/NAD-bd"/>
</dbReference>
<dbReference type="InterPro" id="IPR039261">
    <property type="entry name" value="FNR_nucleotide-bd"/>
</dbReference>
<dbReference type="PRINTS" id="PR00371">
    <property type="entry name" value="FPNCR"/>
</dbReference>
<dbReference type="OrthoDB" id="9792185at2"/>
<dbReference type="Pfam" id="PF08022">
    <property type="entry name" value="FAD_binding_8"/>
    <property type="match status" value="1"/>
</dbReference>
<dbReference type="PANTHER" id="PTHR47354">
    <property type="entry name" value="NADH OXIDOREDUCTASE HCR"/>
    <property type="match status" value="1"/>
</dbReference>
<dbReference type="PANTHER" id="PTHR47354:SF5">
    <property type="entry name" value="PROTEIN RFBI"/>
    <property type="match status" value="1"/>
</dbReference>
<dbReference type="InterPro" id="IPR050415">
    <property type="entry name" value="MRET"/>
</dbReference>
<dbReference type="EMBL" id="FMZV01000002">
    <property type="protein sequence ID" value="SDC32851.1"/>
    <property type="molecule type" value="Genomic_DNA"/>
</dbReference>
<dbReference type="SUPFAM" id="SSF63380">
    <property type="entry name" value="Riboflavin synthase domain-like"/>
    <property type="match status" value="1"/>
</dbReference>
<comment type="cofactor">
    <cofactor evidence="5">
        <name>[2Fe-2S] cluster</name>
        <dbReference type="ChEBI" id="CHEBI:190135"/>
    </cofactor>
</comment>
<feature type="transmembrane region" description="Helical" evidence="6">
    <location>
        <begin position="179"/>
        <end position="200"/>
    </location>
</feature>
<dbReference type="InterPro" id="IPR013112">
    <property type="entry name" value="FAD-bd_8"/>
</dbReference>
<evidence type="ECO:0000256" key="3">
    <source>
        <dbReference type="ARBA" id="ARBA00022989"/>
    </source>
</evidence>
<dbReference type="Gene3D" id="2.40.30.10">
    <property type="entry name" value="Translation factors"/>
    <property type="match status" value="1"/>
</dbReference>
<reference evidence="9" key="1">
    <citation type="submission" date="2016-10" db="EMBL/GenBank/DDBJ databases">
        <authorList>
            <person name="Varghese N."/>
            <person name="Submissions S."/>
        </authorList>
    </citation>
    <scope>NUCLEOTIDE SEQUENCE [LARGE SCALE GENOMIC DNA]</scope>
    <source>
        <strain evidence="9">CGMCC 1.9108</strain>
    </source>
</reference>
<protein>
    <submittedName>
        <fullName evidence="8">Predicted ferric reductase</fullName>
    </submittedName>
</protein>
<dbReference type="RefSeq" id="WP_093027391.1">
    <property type="nucleotide sequence ID" value="NZ_FMZV01000002.1"/>
</dbReference>
<dbReference type="InterPro" id="IPR001709">
    <property type="entry name" value="Flavoprot_Pyr_Nucl_cyt_Rdtase"/>
</dbReference>
<dbReference type="Gene3D" id="3.40.50.80">
    <property type="entry name" value="Nucleotide-binding domain of ferredoxin-NADP reductase (FNR) module"/>
    <property type="match status" value="1"/>
</dbReference>
<keyword evidence="9" id="KW-1185">Reference proteome</keyword>
<comment type="subcellular location">
    <subcellularLocation>
        <location evidence="1">Membrane</location>
        <topology evidence="1">Multi-pass membrane protein</topology>
    </subcellularLocation>
</comment>
<organism evidence="8 9">
    <name type="scientific">Ruegeria marina</name>
    <dbReference type="NCBI Taxonomy" id="639004"/>
    <lineage>
        <taxon>Bacteria</taxon>
        <taxon>Pseudomonadati</taxon>
        <taxon>Pseudomonadota</taxon>
        <taxon>Alphaproteobacteria</taxon>
        <taxon>Rhodobacterales</taxon>
        <taxon>Roseobacteraceae</taxon>
        <taxon>Ruegeria</taxon>
    </lineage>
</organism>
<feature type="transmembrane region" description="Helical" evidence="6">
    <location>
        <begin position="35"/>
        <end position="54"/>
    </location>
</feature>
<feature type="transmembrane region" description="Helical" evidence="6">
    <location>
        <begin position="114"/>
        <end position="135"/>
    </location>
</feature>
<evidence type="ECO:0000256" key="2">
    <source>
        <dbReference type="ARBA" id="ARBA00022692"/>
    </source>
</evidence>
<dbReference type="SUPFAM" id="SSF52343">
    <property type="entry name" value="Ferredoxin reductase-like, C-terminal NADP-linked domain"/>
    <property type="match status" value="1"/>
</dbReference>
<evidence type="ECO:0000256" key="1">
    <source>
        <dbReference type="ARBA" id="ARBA00004141"/>
    </source>
</evidence>
<dbReference type="PROSITE" id="PS51384">
    <property type="entry name" value="FAD_FR"/>
    <property type="match status" value="1"/>
</dbReference>
<evidence type="ECO:0000256" key="5">
    <source>
        <dbReference type="ARBA" id="ARBA00034078"/>
    </source>
</evidence>
<dbReference type="GO" id="GO:0016020">
    <property type="term" value="C:membrane"/>
    <property type="evidence" value="ECO:0007669"/>
    <property type="project" value="UniProtKB-SubCell"/>
</dbReference>
<evidence type="ECO:0000256" key="4">
    <source>
        <dbReference type="ARBA" id="ARBA00023136"/>
    </source>
</evidence>
<dbReference type="InterPro" id="IPR013130">
    <property type="entry name" value="Fe3_Rdtase_TM_dom"/>
</dbReference>
<evidence type="ECO:0000313" key="8">
    <source>
        <dbReference type="EMBL" id="SDC32851.1"/>
    </source>
</evidence>
<feature type="transmembrane region" description="Helical" evidence="6">
    <location>
        <begin position="147"/>
        <end position="167"/>
    </location>
</feature>
<gene>
    <name evidence="8" type="ORF">SAMN04488239_10213</name>
</gene>
<dbReference type="InterPro" id="IPR017927">
    <property type="entry name" value="FAD-bd_FR_type"/>
</dbReference>
<evidence type="ECO:0000259" key="7">
    <source>
        <dbReference type="PROSITE" id="PS51384"/>
    </source>
</evidence>
<dbReference type="InterPro" id="IPR017938">
    <property type="entry name" value="Riboflavin_synthase-like_b-brl"/>
</dbReference>
<dbReference type="Pfam" id="PF01794">
    <property type="entry name" value="Ferric_reduct"/>
    <property type="match status" value="1"/>
</dbReference>
<keyword evidence="3 6" id="KW-1133">Transmembrane helix</keyword>
<evidence type="ECO:0000313" key="9">
    <source>
        <dbReference type="Proteomes" id="UP000199628"/>
    </source>
</evidence>